<evidence type="ECO:0000259" key="1">
    <source>
        <dbReference type="Pfam" id="PF00534"/>
    </source>
</evidence>
<protein>
    <submittedName>
        <fullName evidence="3">Glycosyltransferase</fullName>
    </submittedName>
</protein>
<organism evidence="3 4">
    <name type="scientific">Gloeocapsopsis crepidinum LEGE 06123</name>
    <dbReference type="NCBI Taxonomy" id="588587"/>
    <lineage>
        <taxon>Bacteria</taxon>
        <taxon>Bacillati</taxon>
        <taxon>Cyanobacteriota</taxon>
        <taxon>Cyanophyceae</taxon>
        <taxon>Oscillatoriophycideae</taxon>
        <taxon>Chroococcales</taxon>
        <taxon>Chroococcaceae</taxon>
        <taxon>Gloeocapsopsis</taxon>
    </lineage>
</organism>
<reference evidence="3 4" key="1">
    <citation type="submission" date="2020-10" db="EMBL/GenBank/DDBJ databases">
        <authorList>
            <person name="Castelo-Branco R."/>
            <person name="Eusebio N."/>
            <person name="Adriana R."/>
            <person name="Vieira A."/>
            <person name="Brugerolle De Fraissinette N."/>
            <person name="Rezende De Castro R."/>
            <person name="Schneider M.P."/>
            <person name="Vasconcelos V."/>
            <person name="Leao P.N."/>
        </authorList>
    </citation>
    <scope>NUCLEOTIDE SEQUENCE [LARGE SCALE GENOMIC DNA]</scope>
    <source>
        <strain evidence="3 4">LEGE 06123</strain>
    </source>
</reference>
<evidence type="ECO:0000313" key="3">
    <source>
        <dbReference type="EMBL" id="MBE9191242.1"/>
    </source>
</evidence>
<gene>
    <name evidence="3" type="ORF">IQ230_12940</name>
</gene>
<dbReference type="EMBL" id="JADEWN010000029">
    <property type="protein sequence ID" value="MBE9191242.1"/>
    <property type="molecule type" value="Genomic_DNA"/>
</dbReference>
<sequence>MRIVHVITGLSTGGAEIMLYNLLSRINRDRFSPSVVSLLEQGTLGNRILELDLPVYSLGMKPGALPTPNIFWNLIRTLRQLQPNIIQGWMYHGNLAAYVASRFFTPKIPVIWGIHHSIAALDAEKQMTQAIIKLGAKISDSPKKIVFVSQTSRSQHEALGYCHQNSCVIPNGFDLVRFQPSLQARINLRTALRLAPDTLLIGLFCRYHPMKDHANFLQAAAILTKKYSNVHFLLAGTDVDAANQNLQQIIDDLALQSQVHLLGERSDIPDLMAALDIATSASAYGEAFPLVVGEAMSCGVPCTVTDVGDSQWIVSNTGKVVPPKNPQALAKAWQELIEIGSAGRTALGQAARVRIQENFALDAVVAQYQALYV</sequence>
<dbReference type="Pfam" id="PF00534">
    <property type="entry name" value="Glycos_transf_1"/>
    <property type="match status" value="1"/>
</dbReference>
<accession>A0ABR9USH3</accession>
<dbReference type="SUPFAM" id="SSF53756">
    <property type="entry name" value="UDP-Glycosyltransferase/glycogen phosphorylase"/>
    <property type="match status" value="1"/>
</dbReference>
<dbReference type="InterPro" id="IPR028098">
    <property type="entry name" value="Glyco_trans_4-like_N"/>
</dbReference>
<dbReference type="Gene3D" id="3.40.50.2000">
    <property type="entry name" value="Glycogen Phosphorylase B"/>
    <property type="match status" value="2"/>
</dbReference>
<feature type="domain" description="Glycosyltransferase subfamily 4-like N-terminal" evidence="2">
    <location>
        <begin position="13"/>
        <end position="176"/>
    </location>
</feature>
<evidence type="ECO:0000259" key="2">
    <source>
        <dbReference type="Pfam" id="PF13439"/>
    </source>
</evidence>
<comment type="caution">
    <text evidence="3">The sequence shown here is derived from an EMBL/GenBank/DDBJ whole genome shotgun (WGS) entry which is preliminary data.</text>
</comment>
<dbReference type="RefSeq" id="WP_193932391.1">
    <property type="nucleotide sequence ID" value="NZ_CAWPMZ010000057.1"/>
</dbReference>
<dbReference type="CDD" id="cd03807">
    <property type="entry name" value="GT4_WbnK-like"/>
    <property type="match status" value="1"/>
</dbReference>
<dbReference type="PANTHER" id="PTHR12526">
    <property type="entry name" value="GLYCOSYLTRANSFERASE"/>
    <property type="match status" value="1"/>
</dbReference>
<dbReference type="Pfam" id="PF13439">
    <property type="entry name" value="Glyco_transf_4"/>
    <property type="match status" value="1"/>
</dbReference>
<dbReference type="InterPro" id="IPR001296">
    <property type="entry name" value="Glyco_trans_1"/>
</dbReference>
<keyword evidence="4" id="KW-1185">Reference proteome</keyword>
<evidence type="ECO:0000313" key="4">
    <source>
        <dbReference type="Proteomes" id="UP000651156"/>
    </source>
</evidence>
<feature type="domain" description="Glycosyl transferase family 1" evidence="1">
    <location>
        <begin position="196"/>
        <end position="352"/>
    </location>
</feature>
<name>A0ABR9USH3_9CHRO</name>
<dbReference type="Proteomes" id="UP000651156">
    <property type="component" value="Unassembled WGS sequence"/>
</dbReference>
<proteinExistence type="predicted"/>